<dbReference type="PANTHER" id="PTHR37294:SF1">
    <property type="entry name" value="3'-5' EXORIBONUCLEASE YHAM"/>
    <property type="match status" value="1"/>
</dbReference>
<evidence type="ECO:0000313" key="4">
    <source>
        <dbReference type="Proteomes" id="UP000680638"/>
    </source>
</evidence>
<evidence type="ECO:0000313" key="3">
    <source>
        <dbReference type="EMBL" id="GIO69115.1"/>
    </source>
</evidence>
<dbReference type="EMBL" id="BORW01000026">
    <property type="protein sequence ID" value="GIO69115.1"/>
    <property type="molecule type" value="Genomic_DNA"/>
</dbReference>
<dbReference type="SMART" id="SM00471">
    <property type="entry name" value="HDc"/>
    <property type="match status" value="1"/>
</dbReference>
<dbReference type="InterPro" id="IPR006674">
    <property type="entry name" value="HD_domain"/>
</dbReference>
<dbReference type="Pfam" id="PF01966">
    <property type="entry name" value="HD"/>
    <property type="match status" value="1"/>
</dbReference>
<dbReference type="SUPFAM" id="SSF109604">
    <property type="entry name" value="HD-domain/PDEase-like"/>
    <property type="match status" value="1"/>
</dbReference>
<dbReference type="InterPro" id="IPR050798">
    <property type="entry name" value="YhaM_exoribonuc/phosphodiest"/>
</dbReference>
<comment type="caution">
    <text evidence="3">The sequence shown here is derived from an EMBL/GenBank/DDBJ whole genome shotgun (WGS) entry which is preliminary data.</text>
</comment>
<evidence type="ECO:0000259" key="2">
    <source>
        <dbReference type="SMART" id="SM00471"/>
    </source>
</evidence>
<dbReference type="Gene3D" id="1.10.3210.10">
    <property type="entry name" value="Hypothetical protein af1432"/>
    <property type="match status" value="1"/>
</dbReference>
<feature type="domain" description="HD/PDEase" evidence="2">
    <location>
        <begin position="157"/>
        <end position="293"/>
    </location>
</feature>
<reference evidence="3 4" key="1">
    <citation type="submission" date="2021-03" db="EMBL/GenBank/DDBJ databases">
        <title>Antimicrobial resistance genes in bacteria isolated from Japanese honey, and their potential for conferring macrolide and lincosamide resistance in the American foulbrood pathogen Paenibacillus larvae.</title>
        <authorList>
            <person name="Okamoto M."/>
            <person name="Kumagai M."/>
            <person name="Kanamori H."/>
            <person name="Takamatsu D."/>
        </authorList>
    </citation>
    <scope>NUCLEOTIDE SEQUENCE [LARGE SCALE GENOMIC DNA]</scope>
    <source>
        <strain evidence="3 4">J21TS3</strain>
    </source>
</reference>
<gene>
    <name evidence="3" type="ORF">J21TS3_39360</name>
</gene>
<proteinExistence type="predicted"/>
<name>A0ABQ4M0P4_9BACL</name>
<sequence length="320" mass="35678">MTLIQSFTEGQEVTGFYLLKTAMVKQTNSTPPKDYLDLVLADASGEISAKFWDASAADKETFFAPMLVKVRGVVQLYRERLQFKVNKIRPATDEDGYNITDFVRSAPVPPNDLVYAIKTAAYTIQDTEIQMIIDHCLNKIGDKLMHYPAAKGMHHAFYAGLAYHIVRMLELAEFICKQRPFLNRDLLVAGIILHDIAKTEELTAELGIVSEYSFTGKLLGHIPLAASWVTEAAMTIGADVNSEKIVLLQHMILSHHNLPEWGSSVLPQIPEALALHLIDQMDAKLQAAEDAISMMPSTDDWSAPVRALENKSFYRAKGNE</sequence>
<dbReference type="CDD" id="cd04492">
    <property type="entry name" value="YhaM_OBF_like"/>
    <property type="match status" value="1"/>
</dbReference>
<dbReference type="PANTHER" id="PTHR37294">
    <property type="entry name" value="3'-5' EXORIBONUCLEASE YHAM"/>
    <property type="match status" value="1"/>
</dbReference>
<keyword evidence="1" id="KW-0378">Hydrolase</keyword>
<dbReference type="InterPro" id="IPR012340">
    <property type="entry name" value="NA-bd_OB-fold"/>
</dbReference>
<dbReference type="Proteomes" id="UP000680638">
    <property type="component" value="Unassembled WGS sequence"/>
</dbReference>
<dbReference type="Gene3D" id="2.40.50.140">
    <property type="entry name" value="Nucleic acid-binding proteins"/>
    <property type="match status" value="1"/>
</dbReference>
<keyword evidence="4" id="KW-1185">Reference proteome</keyword>
<evidence type="ECO:0000256" key="1">
    <source>
        <dbReference type="ARBA" id="ARBA00022801"/>
    </source>
</evidence>
<organism evidence="3 4">
    <name type="scientific">Paenibacillus cookii</name>
    <dbReference type="NCBI Taxonomy" id="157839"/>
    <lineage>
        <taxon>Bacteria</taxon>
        <taxon>Bacillati</taxon>
        <taxon>Bacillota</taxon>
        <taxon>Bacilli</taxon>
        <taxon>Bacillales</taxon>
        <taxon>Paenibacillaceae</taxon>
        <taxon>Paenibacillus</taxon>
    </lineage>
</organism>
<dbReference type="CDD" id="cd00077">
    <property type="entry name" value="HDc"/>
    <property type="match status" value="1"/>
</dbReference>
<protein>
    <recommendedName>
        <fullName evidence="2">HD/PDEase domain-containing protein</fullName>
    </recommendedName>
</protein>
<dbReference type="RefSeq" id="WP_036711221.1">
    <property type="nucleotide sequence ID" value="NZ_BORW01000026.1"/>
</dbReference>
<dbReference type="InterPro" id="IPR003607">
    <property type="entry name" value="HD/PDEase_dom"/>
</dbReference>
<accession>A0ABQ4M0P4</accession>